<gene>
    <name evidence="2" type="ORF">PHYPA_005308</name>
</gene>
<organism evidence="2">
    <name type="scientific">Physcomitrium patens</name>
    <name type="common">Spreading-leaved earth moss</name>
    <name type="synonym">Physcomitrella patens</name>
    <dbReference type="NCBI Taxonomy" id="3218"/>
    <lineage>
        <taxon>Eukaryota</taxon>
        <taxon>Viridiplantae</taxon>
        <taxon>Streptophyta</taxon>
        <taxon>Embryophyta</taxon>
        <taxon>Bryophyta</taxon>
        <taxon>Bryophytina</taxon>
        <taxon>Bryopsida</taxon>
        <taxon>Funariidae</taxon>
        <taxon>Funariales</taxon>
        <taxon>Funariaceae</taxon>
        <taxon>Physcomitrium</taxon>
    </lineage>
</organism>
<dbReference type="EMBL" id="ABEU02000003">
    <property type="protein sequence ID" value="PNR58313.1"/>
    <property type="molecule type" value="Genomic_DNA"/>
</dbReference>
<dbReference type="InParanoid" id="A0A2K1KX01"/>
<proteinExistence type="predicted"/>
<name>A0A2K1KX01_PHYPA</name>
<dbReference type="Gramene" id="Pp3c3_33132V3.1">
    <property type="protein sequence ID" value="PAC:32943025.CDS.1"/>
    <property type="gene ID" value="Pp3c3_33132"/>
</dbReference>
<keyword evidence="4" id="KW-1185">Reference proteome</keyword>
<sequence>MLLSTAETNPCTSKLAISILGPNFSVLNLLFSVHVLSCLGTRSGLCRSSRSPLRIFPLRPCSALPVV</sequence>
<feature type="transmembrane region" description="Helical" evidence="1">
    <location>
        <begin position="24"/>
        <end position="45"/>
    </location>
</feature>
<accession>A0A2K1KX01</accession>
<protein>
    <submittedName>
        <fullName evidence="2 3">Uncharacterized protein</fullName>
    </submittedName>
</protein>
<evidence type="ECO:0000313" key="3">
    <source>
        <dbReference type="EnsemblPlants" id="PAC:32943025.CDS.1"/>
    </source>
</evidence>
<reference evidence="2 4" key="2">
    <citation type="journal article" date="2018" name="Plant J.">
        <title>The Physcomitrella patens chromosome-scale assembly reveals moss genome structure and evolution.</title>
        <authorList>
            <person name="Lang D."/>
            <person name="Ullrich K.K."/>
            <person name="Murat F."/>
            <person name="Fuchs J."/>
            <person name="Jenkins J."/>
            <person name="Haas F.B."/>
            <person name="Piednoel M."/>
            <person name="Gundlach H."/>
            <person name="Van Bel M."/>
            <person name="Meyberg R."/>
            <person name="Vives C."/>
            <person name="Morata J."/>
            <person name="Symeonidi A."/>
            <person name="Hiss M."/>
            <person name="Muchero W."/>
            <person name="Kamisugi Y."/>
            <person name="Saleh O."/>
            <person name="Blanc G."/>
            <person name="Decker E.L."/>
            <person name="van Gessel N."/>
            <person name="Grimwood J."/>
            <person name="Hayes R.D."/>
            <person name="Graham S.W."/>
            <person name="Gunter L.E."/>
            <person name="McDaniel S.F."/>
            <person name="Hoernstein S.N.W."/>
            <person name="Larsson A."/>
            <person name="Li F.W."/>
            <person name="Perroud P.F."/>
            <person name="Phillips J."/>
            <person name="Ranjan P."/>
            <person name="Rokshar D.S."/>
            <person name="Rothfels C.J."/>
            <person name="Schneider L."/>
            <person name="Shu S."/>
            <person name="Stevenson D.W."/>
            <person name="Thummler F."/>
            <person name="Tillich M."/>
            <person name="Villarreal Aguilar J.C."/>
            <person name="Widiez T."/>
            <person name="Wong G.K."/>
            <person name="Wymore A."/>
            <person name="Zhang Y."/>
            <person name="Zimmer A.D."/>
            <person name="Quatrano R.S."/>
            <person name="Mayer K.F.X."/>
            <person name="Goodstein D."/>
            <person name="Casacuberta J.M."/>
            <person name="Vandepoele K."/>
            <person name="Reski R."/>
            <person name="Cuming A.C."/>
            <person name="Tuskan G.A."/>
            <person name="Maumus F."/>
            <person name="Salse J."/>
            <person name="Schmutz J."/>
            <person name="Rensing S.A."/>
        </authorList>
    </citation>
    <scope>NUCLEOTIDE SEQUENCE [LARGE SCALE GENOMIC DNA]</scope>
    <source>
        <strain evidence="3 4">cv. Gransden 2004</strain>
    </source>
</reference>
<reference evidence="3" key="3">
    <citation type="submission" date="2020-12" db="UniProtKB">
        <authorList>
            <consortium name="EnsemblPlants"/>
        </authorList>
    </citation>
    <scope>IDENTIFICATION</scope>
</reference>
<keyword evidence="1" id="KW-1133">Transmembrane helix</keyword>
<evidence type="ECO:0000313" key="2">
    <source>
        <dbReference type="EMBL" id="PNR58313.1"/>
    </source>
</evidence>
<keyword evidence="1" id="KW-0812">Transmembrane</keyword>
<dbReference type="Proteomes" id="UP000006727">
    <property type="component" value="Chromosome 3"/>
</dbReference>
<dbReference type="EnsemblPlants" id="Pp3c3_33132V3.1">
    <property type="protein sequence ID" value="PAC:32943025.CDS.1"/>
    <property type="gene ID" value="Pp3c3_33132"/>
</dbReference>
<dbReference type="AlphaFoldDB" id="A0A2K1KX01"/>
<reference evidence="2 4" key="1">
    <citation type="journal article" date="2008" name="Science">
        <title>The Physcomitrella genome reveals evolutionary insights into the conquest of land by plants.</title>
        <authorList>
            <person name="Rensing S."/>
            <person name="Lang D."/>
            <person name="Zimmer A."/>
            <person name="Terry A."/>
            <person name="Salamov A."/>
            <person name="Shapiro H."/>
            <person name="Nishiyama T."/>
            <person name="Perroud P.-F."/>
            <person name="Lindquist E."/>
            <person name="Kamisugi Y."/>
            <person name="Tanahashi T."/>
            <person name="Sakakibara K."/>
            <person name="Fujita T."/>
            <person name="Oishi K."/>
            <person name="Shin-I T."/>
            <person name="Kuroki Y."/>
            <person name="Toyoda A."/>
            <person name="Suzuki Y."/>
            <person name="Hashimoto A."/>
            <person name="Yamaguchi K."/>
            <person name="Sugano A."/>
            <person name="Kohara Y."/>
            <person name="Fujiyama A."/>
            <person name="Anterola A."/>
            <person name="Aoki S."/>
            <person name="Ashton N."/>
            <person name="Barbazuk W.B."/>
            <person name="Barker E."/>
            <person name="Bennetzen J."/>
            <person name="Bezanilla M."/>
            <person name="Blankenship R."/>
            <person name="Cho S.H."/>
            <person name="Dutcher S."/>
            <person name="Estelle M."/>
            <person name="Fawcett J.A."/>
            <person name="Gundlach H."/>
            <person name="Hanada K."/>
            <person name="Heyl A."/>
            <person name="Hicks K.A."/>
            <person name="Hugh J."/>
            <person name="Lohr M."/>
            <person name="Mayer K."/>
            <person name="Melkozernov A."/>
            <person name="Murata T."/>
            <person name="Nelson D."/>
            <person name="Pils B."/>
            <person name="Prigge M."/>
            <person name="Reiss B."/>
            <person name="Renner T."/>
            <person name="Rombauts S."/>
            <person name="Rushton P."/>
            <person name="Sanderfoot A."/>
            <person name="Schween G."/>
            <person name="Shiu S.-H."/>
            <person name="Stueber K."/>
            <person name="Theodoulou F.L."/>
            <person name="Tu H."/>
            <person name="Van de Peer Y."/>
            <person name="Verrier P.J."/>
            <person name="Waters E."/>
            <person name="Wood A."/>
            <person name="Yang L."/>
            <person name="Cove D."/>
            <person name="Cuming A."/>
            <person name="Hasebe M."/>
            <person name="Lucas S."/>
            <person name="Mishler D.B."/>
            <person name="Reski R."/>
            <person name="Grigoriev I."/>
            <person name="Quatrano R.S."/>
            <person name="Boore J.L."/>
        </authorList>
    </citation>
    <scope>NUCLEOTIDE SEQUENCE [LARGE SCALE GENOMIC DNA]</scope>
    <source>
        <strain evidence="3 4">cv. Gransden 2004</strain>
    </source>
</reference>
<dbReference type="PaxDb" id="3218-PP1S198_121V6.1"/>
<evidence type="ECO:0000313" key="4">
    <source>
        <dbReference type="Proteomes" id="UP000006727"/>
    </source>
</evidence>
<evidence type="ECO:0000256" key="1">
    <source>
        <dbReference type="SAM" id="Phobius"/>
    </source>
</evidence>
<keyword evidence="1" id="KW-0472">Membrane</keyword>